<dbReference type="HOGENOM" id="CLU_3252643_0_0_9"/>
<comment type="caution">
    <text evidence="1">The sequence shown here is derived from an EMBL/GenBank/DDBJ whole genome shotgun (WGS) entry which is preliminary data.</text>
</comment>
<sequence length="42" mass="5293">MAARIFLSKPIIDIRRLYIYYIQRYRDTKSKIYHIYIVFFGF</sequence>
<protein>
    <submittedName>
        <fullName evidence="1">Uncharacterized protein</fullName>
    </submittedName>
</protein>
<evidence type="ECO:0000313" key="2">
    <source>
        <dbReference type="Proteomes" id="UP000004968"/>
    </source>
</evidence>
<dbReference type="Proteomes" id="UP000004968">
    <property type="component" value="Unassembled WGS sequence"/>
</dbReference>
<proteinExistence type="predicted"/>
<reference evidence="1 2" key="1">
    <citation type="submission" date="2010-01" db="EMBL/GenBank/DDBJ databases">
        <authorList>
            <person name="Weinstock G."/>
            <person name="Sodergren E."/>
            <person name="Clifton S."/>
            <person name="Fulton L."/>
            <person name="Fulton B."/>
            <person name="Courtney L."/>
            <person name="Fronick C."/>
            <person name="Harrison M."/>
            <person name="Strong C."/>
            <person name="Farmer C."/>
            <person name="Delahaunty K."/>
            <person name="Markovic C."/>
            <person name="Hall O."/>
            <person name="Minx P."/>
            <person name="Tomlinson C."/>
            <person name="Mitreva M."/>
            <person name="Nelson J."/>
            <person name="Hou S."/>
            <person name="Wollam A."/>
            <person name="Pepin K.H."/>
            <person name="Johnson M."/>
            <person name="Bhonagiri V."/>
            <person name="Nash W.E."/>
            <person name="Warren W."/>
            <person name="Chinwalla A."/>
            <person name="Mardis E.R."/>
            <person name="Wilson R.K."/>
        </authorList>
    </citation>
    <scope>NUCLEOTIDE SEQUENCE [LARGE SCALE GENOMIC DNA]</scope>
    <source>
        <strain evidence="1 2">DSM 13479</strain>
    </source>
</reference>
<organism evidence="1 2">
    <name type="scientific">Hungatella hathewayi DSM 13479</name>
    <dbReference type="NCBI Taxonomy" id="566550"/>
    <lineage>
        <taxon>Bacteria</taxon>
        <taxon>Bacillati</taxon>
        <taxon>Bacillota</taxon>
        <taxon>Clostridia</taxon>
        <taxon>Lachnospirales</taxon>
        <taxon>Lachnospiraceae</taxon>
        <taxon>Hungatella</taxon>
    </lineage>
</organism>
<gene>
    <name evidence="1" type="ORF">CLOSTHATH_03834</name>
</gene>
<dbReference type="AlphaFoldDB" id="D3AJP3"/>
<evidence type="ECO:0000313" key="1">
    <source>
        <dbReference type="EMBL" id="EFC97961.1"/>
    </source>
</evidence>
<name>D3AJP3_9FIRM</name>
<dbReference type="EMBL" id="ACIO01000322">
    <property type="protein sequence ID" value="EFC97961.1"/>
    <property type="molecule type" value="Genomic_DNA"/>
</dbReference>
<accession>D3AJP3</accession>